<dbReference type="InterPro" id="IPR011006">
    <property type="entry name" value="CheY-like_superfamily"/>
</dbReference>
<dbReference type="SMART" id="SM00448">
    <property type="entry name" value="REC"/>
    <property type="match status" value="1"/>
</dbReference>
<feature type="modified residue" description="4-aspartylphosphate" evidence="5">
    <location>
        <position position="56"/>
    </location>
</feature>
<dbReference type="Pfam" id="PF00072">
    <property type="entry name" value="Response_reg"/>
    <property type="match status" value="1"/>
</dbReference>
<evidence type="ECO:0000259" key="7">
    <source>
        <dbReference type="PROSITE" id="PS50110"/>
    </source>
</evidence>
<dbReference type="EMBL" id="VDMN01000002">
    <property type="protein sequence ID" value="TNM63994.1"/>
    <property type="molecule type" value="Genomic_DNA"/>
</dbReference>
<dbReference type="PANTHER" id="PTHR43214">
    <property type="entry name" value="TWO-COMPONENT RESPONSE REGULATOR"/>
    <property type="match status" value="1"/>
</dbReference>
<dbReference type="Gene3D" id="1.10.10.10">
    <property type="entry name" value="Winged helix-like DNA-binding domain superfamily/Winged helix DNA-binding domain"/>
    <property type="match status" value="1"/>
</dbReference>
<feature type="domain" description="Response regulatory" evidence="7">
    <location>
        <begin position="6"/>
        <end position="120"/>
    </location>
</feature>
<keyword evidence="1 5" id="KW-0597">Phosphoprotein</keyword>
<dbReference type="GO" id="GO:0006355">
    <property type="term" value="P:regulation of DNA-templated transcription"/>
    <property type="evidence" value="ECO:0007669"/>
    <property type="project" value="InterPro"/>
</dbReference>
<evidence type="ECO:0000313" key="9">
    <source>
        <dbReference type="Proteomes" id="UP000311605"/>
    </source>
</evidence>
<dbReference type="PRINTS" id="PR00038">
    <property type="entry name" value="HTHLUXR"/>
</dbReference>
<dbReference type="PROSITE" id="PS00622">
    <property type="entry name" value="HTH_LUXR_1"/>
    <property type="match status" value="1"/>
</dbReference>
<proteinExistence type="predicted"/>
<evidence type="ECO:0000256" key="2">
    <source>
        <dbReference type="ARBA" id="ARBA00023015"/>
    </source>
</evidence>
<keyword evidence="3" id="KW-0238">DNA-binding</keyword>
<dbReference type="PANTHER" id="PTHR43214:SF41">
    <property type="entry name" value="NITRATE_NITRITE RESPONSE REGULATOR PROTEIN NARP"/>
    <property type="match status" value="1"/>
</dbReference>
<dbReference type="InterPro" id="IPR036388">
    <property type="entry name" value="WH-like_DNA-bd_sf"/>
</dbReference>
<keyword evidence="4" id="KW-0804">Transcription</keyword>
<dbReference type="InterPro" id="IPR039420">
    <property type="entry name" value="WalR-like"/>
</dbReference>
<name>A0A5C4XNA8_9HYPH</name>
<keyword evidence="9" id="KW-1185">Reference proteome</keyword>
<evidence type="ECO:0000259" key="6">
    <source>
        <dbReference type="PROSITE" id="PS50043"/>
    </source>
</evidence>
<evidence type="ECO:0000256" key="5">
    <source>
        <dbReference type="PROSITE-ProRule" id="PRU00169"/>
    </source>
</evidence>
<dbReference type="GO" id="GO:0003677">
    <property type="term" value="F:DNA binding"/>
    <property type="evidence" value="ECO:0007669"/>
    <property type="project" value="UniProtKB-KW"/>
</dbReference>
<dbReference type="RefSeq" id="WP_139676896.1">
    <property type="nucleotide sequence ID" value="NZ_VDMN01000002.1"/>
</dbReference>
<dbReference type="InterPro" id="IPR016032">
    <property type="entry name" value="Sig_transdc_resp-reg_C-effctor"/>
</dbReference>
<feature type="domain" description="HTH luxR-type" evidence="6">
    <location>
        <begin position="147"/>
        <end position="215"/>
    </location>
</feature>
<dbReference type="AlphaFoldDB" id="A0A5C4XNA8"/>
<gene>
    <name evidence="8" type="ORF">FHP24_14535</name>
</gene>
<dbReference type="CDD" id="cd17535">
    <property type="entry name" value="REC_NarL-like"/>
    <property type="match status" value="1"/>
</dbReference>
<organism evidence="8 9">
    <name type="scientific">Aliirhizobium smilacinae</name>
    <dbReference type="NCBI Taxonomy" id="1395944"/>
    <lineage>
        <taxon>Bacteria</taxon>
        <taxon>Pseudomonadati</taxon>
        <taxon>Pseudomonadota</taxon>
        <taxon>Alphaproteobacteria</taxon>
        <taxon>Hyphomicrobiales</taxon>
        <taxon>Rhizobiaceae</taxon>
        <taxon>Aliirhizobium</taxon>
    </lineage>
</organism>
<accession>A0A5C4XNA8</accession>
<dbReference type="CDD" id="cd06170">
    <property type="entry name" value="LuxR_C_like"/>
    <property type="match status" value="1"/>
</dbReference>
<keyword evidence="2" id="KW-0805">Transcription regulation</keyword>
<comment type="caution">
    <text evidence="8">The sequence shown here is derived from an EMBL/GenBank/DDBJ whole genome shotgun (WGS) entry which is preliminary data.</text>
</comment>
<dbReference type="SMART" id="SM00421">
    <property type="entry name" value="HTH_LUXR"/>
    <property type="match status" value="1"/>
</dbReference>
<evidence type="ECO:0000256" key="1">
    <source>
        <dbReference type="ARBA" id="ARBA00022553"/>
    </source>
</evidence>
<dbReference type="Pfam" id="PF00196">
    <property type="entry name" value="GerE"/>
    <property type="match status" value="1"/>
</dbReference>
<evidence type="ECO:0000256" key="3">
    <source>
        <dbReference type="ARBA" id="ARBA00023125"/>
    </source>
</evidence>
<dbReference type="OrthoDB" id="9814495at2"/>
<sequence>MMTDLRVAVCDDHPLFREGVTRTLTELGFDIVAEGGSRDDAIEIAQRHQPDILLMDISMPGGGLGAIGPILAERPDQNIVMLTVSETSDDIRQALQDGAKGYVLKGIGSSSLAEILHSIAAGEGYVAPALSAKLLAEPPVSVADDSLFAAMRDLTTREREVLGLAAEGLSNKAIAIELDLHEKTVKHHMTRIFSKLSVSNRTAAAIAWNEAIREASVRPVA</sequence>
<evidence type="ECO:0000313" key="8">
    <source>
        <dbReference type="EMBL" id="TNM63994.1"/>
    </source>
</evidence>
<dbReference type="InterPro" id="IPR001789">
    <property type="entry name" value="Sig_transdc_resp-reg_receiver"/>
</dbReference>
<dbReference type="Gene3D" id="3.40.50.2300">
    <property type="match status" value="1"/>
</dbReference>
<dbReference type="InterPro" id="IPR058245">
    <property type="entry name" value="NreC/VraR/RcsB-like_REC"/>
</dbReference>
<dbReference type="SUPFAM" id="SSF46894">
    <property type="entry name" value="C-terminal effector domain of the bipartite response regulators"/>
    <property type="match status" value="1"/>
</dbReference>
<dbReference type="InterPro" id="IPR000792">
    <property type="entry name" value="Tscrpt_reg_LuxR_C"/>
</dbReference>
<dbReference type="PROSITE" id="PS50043">
    <property type="entry name" value="HTH_LUXR_2"/>
    <property type="match status" value="1"/>
</dbReference>
<dbReference type="SUPFAM" id="SSF52172">
    <property type="entry name" value="CheY-like"/>
    <property type="match status" value="1"/>
</dbReference>
<dbReference type="GO" id="GO:0000160">
    <property type="term" value="P:phosphorelay signal transduction system"/>
    <property type="evidence" value="ECO:0007669"/>
    <property type="project" value="InterPro"/>
</dbReference>
<evidence type="ECO:0000256" key="4">
    <source>
        <dbReference type="ARBA" id="ARBA00023163"/>
    </source>
</evidence>
<dbReference type="Proteomes" id="UP000311605">
    <property type="component" value="Unassembled WGS sequence"/>
</dbReference>
<dbReference type="PROSITE" id="PS50110">
    <property type="entry name" value="RESPONSE_REGULATORY"/>
    <property type="match status" value="1"/>
</dbReference>
<reference evidence="8 9" key="1">
    <citation type="submission" date="2019-06" db="EMBL/GenBank/DDBJ databases">
        <title>The draft genome of Rhizobium smilacinae PTYR-5.</title>
        <authorList>
            <person name="Liu L."/>
            <person name="Li L."/>
            <person name="Zhang X."/>
        </authorList>
    </citation>
    <scope>NUCLEOTIDE SEQUENCE [LARGE SCALE GENOMIC DNA]</scope>
    <source>
        <strain evidence="8 9">PTYR-5</strain>
    </source>
</reference>
<protein>
    <submittedName>
        <fullName evidence="8">Response regulator transcription factor</fullName>
    </submittedName>
</protein>